<dbReference type="InParanoid" id="A0A151ZJ91"/>
<dbReference type="OrthoDB" id="18172at2759"/>
<feature type="region of interest" description="Disordered" evidence="11">
    <location>
        <begin position="486"/>
        <end position="527"/>
    </location>
</feature>
<evidence type="ECO:0000313" key="14">
    <source>
        <dbReference type="Proteomes" id="UP000076078"/>
    </source>
</evidence>
<comment type="similarity">
    <text evidence="1">Belongs to the protein kinase superfamily. TKL Ser/Thr protein kinase family.</text>
</comment>
<gene>
    <name evidence="13" type="ORF">DLAC_04298</name>
</gene>
<dbReference type="PROSITE" id="PS00107">
    <property type="entry name" value="PROTEIN_KINASE_ATP"/>
    <property type="match status" value="1"/>
</dbReference>
<dbReference type="SMART" id="SM00220">
    <property type="entry name" value="S_TKc"/>
    <property type="match status" value="1"/>
</dbReference>
<dbReference type="AlphaFoldDB" id="A0A151ZJ91"/>
<evidence type="ECO:0000256" key="4">
    <source>
        <dbReference type="ARBA" id="ARBA00022679"/>
    </source>
</evidence>
<evidence type="ECO:0000256" key="5">
    <source>
        <dbReference type="ARBA" id="ARBA00022741"/>
    </source>
</evidence>
<dbReference type="PRINTS" id="PR00109">
    <property type="entry name" value="TYRKINASE"/>
</dbReference>
<evidence type="ECO:0000256" key="10">
    <source>
        <dbReference type="PROSITE-ProRule" id="PRU10141"/>
    </source>
</evidence>
<keyword evidence="3" id="KW-0723">Serine/threonine-protein kinase</keyword>
<feature type="compositionally biased region" description="Polar residues" evidence="11">
    <location>
        <begin position="489"/>
        <end position="508"/>
    </location>
</feature>
<dbReference type="CDD" id="cd13999">
    <property type="entry name" value="STKc_MAP3K-like"/>
    <property type="match status" value="1"/>
</dbReference>
<comment type="catalytic activity">
    <reaction evidence="9">
        <text>L-seryl-[protein] + ATP = O-phospho-L-seryl-[protein] + ADP + H(+)</text>
        <dbReference type="Rhea" id="RHEA:17989"/>
        <dbReference type="Rhea" id="RHEA-COMP:9863"/>
        <dbReference type="Rhea" id="RHEA-COMP:11604"/>
        <dbReference type="ChEBI" id="CHEBI:15378"/>
        <dbReference type="ChEBI" id="CHEBI:29999"/>
        <dbReference type="ChEBI" id="CHEBI:30616"/>
        <dbReference type="ChEBI" id="CHEBI:83421"/>
        <dbReference type="ChEBI" id="CHEBI:456216"/>
        <dbReference type="EC" id="2.7.11.1"/>
    </reaction>
</comment>
<dbReference type="GO" id="GO:0005524">
    <property type="term" value="F:ATP binding"/>
    <property type="evidence" value="ECO:0007669"/>
    <property type="project" value="UniProtKB-UniRule"/>
</dbReference>
<evidence type="ECO:0000256" key="8">
    <source>
        <dbReference type="ARBA" id="ARBA00047899"/>
    </source>
</evidence>
<keyword evidence="5 10" id="KW-0547">Nucleotide-binding</keyword>
<dbReference type="GO" id="GO:0004674">
    <property type="term" value="F:protein serine/threonine kinase activity"/>
    <property type="evidence" value="ECO:0007669"/>
    <property type="project" value="UniProtKB-KW"/>
</dbReference>
<feature type="binding site" evidence="10">
    <location>
        <position position="50"/>
    </location>
    <ligand>
        <name>ATP</name>
        <dbReference type="ChEBI" id="CHEBI:30616"/>
    </ligand>
</feature>
<evidence type="ECO:0000256" key="7">
    <source>
        <dbReference type="ARBA" id="ARBA00022840"/>
    </source>
</evidence>
<accession>A0A151ZJ91</accession>
<evidence type="ECO:0000256" key="9">
    <source>
        <dbReference type="ARBA" id="ARBA00048679"/>
    </source>
</evidence>
<sequence length="527" mass="58645">MFANQKIDGLPENELDTINFSDLVFEKEVGRGSFGQVSKASYFGSDVAVKVLTSLVTIDPDYYKFMTREIKILKEMRHINIVQYLGACTHEGKYMIVTEYIKGGDLHQFIKEKGITNIPWTVKLRIALDIGSAFSYLHSKKIIFRDLKTKNILVDELSPGVIRAKVCDFGFARTLEGNDLKNNKDGYLTICGSETSMAPEVLVGMKYDSSCDVYSYGVLLLELICGTRVVKTQLKRAPSQFFEMNLERADYLAPETCPKALMELAKWCLVHQPEKRPTFKQIVDGLKVLVDTPIEKLSQKGKSKQSVKLEEDDDNQVDSSDDEQQNSTNGDEDTGSVVNYATVVVRDDVEQPDSVVYLPDQKTVNGIDYGGKNKRHNRITNPSFFQPPSIGSLGNLATSTTSTTSITSTTFQTTEHHPNQDHLIDDDGSKNLSSLYTSLSVEDIRLLTPDPIELLELYKKIPPHISSGAVSSPNLVTALNEVHVDIETPDTQSKRTSLTTSTAPNTPHNKSKKSKGKSKGKGKKKKR</sequence>
<dbReference type="FunFam" id="3.30.200.20:FF:000180">
    <property type="entry name" value="serine/threonine-protein kinase STY46-like"/>
    <property type="match status" value="1"/>
</dbReference>
<comment type="catalytic activity">
    <reaction evidence="8">
        <text>L-threonyl-[protein] + ATP = O-phospho-L-threonyl-[protein] + ADP + H(+)</text>
        <dbReference type="Rhea" id="RHEA:46608"/>
        <dbReference type="Rhea" id="RHEA-COMP:11060"/>
        <dbReference type="Rhea" id="RHEA-COMP:11605"/>
        <dbReference type="ChEBI" id="CHEBI:15378"/>
        <dbReference type="ChEBI" id="CHEBI:30013"/>
        <dbReference type="ChEBI" id="CHEBI:30616"/>
        <dbReference type="ChEBI" id="CHEBI:61977"/>
        <dbReference type="ChEBI" id="CHEBI:456216"/>
        <dbReference type="EC" id="2.7.11.1"/>
    </reaction>
</comment>
<comment type="caution">
    <text evidence="13">The sequence shown here is derived from an EMBL/GenBank/DDBJ whole genome shotgun (WGS) entry which is preliminary data.</text>
</comment>
<dbReference type="Gene3D" id="1.10.510.10">
    <property type="entry name" value="Transferase(Phosphotransferase) domain 1"/>
    <property type="match status" value="1"/>
</dbReference>
<evidence type="ECO:0000313" key="13">
    <source>
        <dbReference type="EMBL" id="KYQ94026.1"/>
    </source>
</evidence>
<evidence type="ECO:0000256" key="11">
    <source>
        <dbReference type="SAM" id="MobiDB-lite"/>
    </source>
</evidence>
<evidence type="ECO:0000256" key="2">
    <source>
        <dbReference type="ARBA" id="ARBA00012513"/>
    </source>
</evidence>
<feature type="domain" description="Protein kinase" evidence="12">
    <location>
        <begin position="23"/>
        <end position="289"/>
    </location>
</feature>
<dbReference type="PANTHER" id="PTHR46485:SF5">
    <property type="entry name" value="CENTER DIVIDER, ISOFORM A"/>
    <property type="match status" value="1"/>
</dbReference>
<proteinExistence type="inferred from homology"/>
<name>A0A151ZJ91_TIELA</name>
<dbReference type="InterPro" id="IPR050940">
    <property type="entry name" value="Actin_reg-Ser/Thr_kinase"/>
</dbReference>
<dbReference type="PANTHER" id="PTHR46485">
    <property type="entry name" value="LIM DOMAIN KINASE 1"/>
    <property type="match status" value="1"/>
</dbReference>
<dbReference type="InterPro" id="IPR017441">
    <property type="entry name" value="Protein_kinase_ATP_BS"/>
</dbReference>
<dbReference type="InterPro" id="IPR001245">
    <property type="entry name" value="Ser-Thr/Tyr_kinase_cat_dom"/>
</dbReference>
<evidence type="ECO:0000256" key="1">
    <source>
        <dbReference type="ARBA" id="ARBA00005843"/>
    </source>
</evidence>
<dbReference type="Proteomes" id="UP000076078">
    <property type="component" value="Unassembled WGS sequence"/>
</dbReference>
<keyword evidence="14" id="KW-1185">Reference proteome</keyword>
<keyword evidence="7 10" id="KW-0067">ATP-binding</keyword>
<dbReference type="Gene3D" id="3.30.200.20">
    <property type="entry name" value="Phosphorylase Kinase, domain 1"/>
    <property type="match status" value="1"/>
</dbReference>
<dbReference type="FunCoup" id="A0A151ZJ91">
    <property type="interactions" value="10"/>
</dbReference>
<evidence type="ECO:0000256" key="3">
    <source>
        <dbReference type="ARBA" id="ARBA00022527"/>
    </source>
</evidence>
<reference evidence="13 14" key="1">
    <citation type="submission" date="2015-12" db="EMBL/GenBank/DDBJ databases">
        <title>Dictyostelia acquired genes for synthesis and detection of signals that induce cell-type specialization by lateral gene transfer from prokaryotes.</title>
        <authorList>
            <person name="Gloeckner G."/>
            <person name="Schaap P."/>
        </authorList>
    </citation>
    <scope>NUCLEOTIDE SEQUENCE [LARGE SCALE GENOMIC DNA]</scope>
    <source>
        <strain evidence="13 14">TK</strain>
    </source>
</reference>
<dbReference type="OMA" id="ELICGTR"/>
<feature type="region of interest" description="Disordered" evidence="11">
    <location>
        <begin position="300"/>
        <end position="337"/>
    </location>
</feature>
<dbReference type="STRING" id="361077.A0A151ZJ91"/>
<dbReference type="SUPFAM" id="SSF56112">
    <property type="entry name" value="Protein kinase-like (PK-like)"/>
    <property type="match status" value="1"/>
</dbReference>
<feature type="compositionally biased region" description="Acidic residues" evidence="11">
    <location>
        <begin position="310"/>
        <end position="334"/>
    </location>
</feature>
<feature type="compositionally biased region" description="Basic residues" evidence="11">
    <location>
        <begin position="509"/>
        <end position="527"/>
    </location>
</feature>
<organism evidence="13 14">
    <name type="scientific">Tieghemostelium lacteum</name>
    <name type="common">Slime mold</name>
    <name type="synonym">Dictyostelium lacteum</name>
    <dbReference type="NCBI Taxonomy" id="361077"/>
    <lineage>
        <taxon>Eukaryota</taxon>
        <taxon>Amoebozoa</taxon>
        <taxon>Evosea</taxon>
        <taxon>Eumycetozoa</taxon>
        <taxon>Dictyostelia</taxon>
        <taxon>Dictyosteliales</taxon>
        <taxon>Raperosteliaceae</taxon>
        <taxon>Tieghemostelium</taxon>
    </lineage>
</organism>
<dbReference type="Pfam" id="PF07714">
    <property type="entry name" value="PK_Tyr_Ser-Thr"/>
    <property type="match status" value="1"/>
</dbReference>
<dbReference type="PROSITE" id="PS50011">
    <property type="entry name" value="PROTEIN_KINASE_DOM"/>
    <property type="match status" value="1"/>
</dbReference>
<dbReference type="EC" id="2.7.11.1" evidence="2"/>
<keyword evidence="6 13" id="KW-0418">Kinase</keyword>
<protein>
    <recommendedName>
        <fullName evidence="2">non-specific serine/threonine protein kinase</fullName>
        <ecNumber evidence="2">2.7.11.1</ecNumber>
    </recommendedName>
</protein>
<dbReference type="EMBL" id="LODT01000022">
    <property type="protein sequence ID" value="KYQ94026.1"/>
    <property type="molecule type" value="Genomic_DNA"/>
</dbReference>
<keyword evidence="4" id="KW-0808">Transferase</keyword>
<dbReference type="InterPro" id="IPR011009">
    <property type="entry name" value="Kinase-like_dom_sf"/>
</dbReference>
<evidence type="ECO:0000259" key="12">
    <source>
        <dbReference type="PROSITE" id="PS50011"/>
    </source>
</evidence>
<dbReference type="InterPro" id="IPR000719">
    <property type="entry name" value="Prot_kinase_dom"/>
</dbReference>
<evidence type="ECO:0000256" key="6">
    <source>
        <dbReference type="ARBA" id="ARBA00022777"/>
    </source>
</evidence>